<dbReference type="RefSeq" id="WP_136824970.1">
    <property type="nucleotide sequence ID" value="NZ_SWBP01000001.1"/>
</dbReference>
<comment type="caution">
    <text evidence="2">The sequence shown here is derived from an EMBL/GenBank/DDBJ whole genome shotgun (WGS) entry which is preliminary data.</text>
</comment>
<dbReference type="Pfam" id="PF12867">
    <property type="entry name" value="DinB_2"/>
    <property type="match status" value="1"/>
</dbReference>
<dbReference type="Proteomes" id="UP000308181">
    <property type="component" value="Unassembled WGS sequence"/>
</dbReference>
<dbReference type="Gene3D" id="1.20.120.450">
    <property type="entry name" value="dinb family like domain"/>
    <property type="match status" value="1"/>
</dbReference>
<proteinExistence type="predicted"/>
<dbReference type="InterPro" id="IPR034660">
    <property type="entry name" value="DinB/YfiT-like"/>
</dbReference>
<evidence type="ECO:0000313" key="3">
    <source>
        <dbReference type="Proteomes" id="UP000308181"/>
    </source>
</evidence>
<dbReference type="OrthoDB" id="9793216at2"/>
<reference evidence="2 3" key="1">
    <citation type="submission" date="2019-04" db="EMBL/GenBank/DDBJ databases">
        <title>Pedobacter sp. AR-3-17 sp. nov., isolated from Arctic soil.</title>
        <authorList>
            <person name="Dahal R.H."/>
            <person name="Kim D.-U."/>
        </authorList>
    </citation>
    <scope>NUCLEOTIDE SEQUENCE [LARGE SCALE GENOMIC DNA]</scope>
    <source>
        <strain evidence="2 3">AR-3-17</strain>
    </source>
</reference>
<organism evidence="2 3">
    <name type="scientific">Pedobacter cryophilus</name>
    <dbReference type="NCBI Taxonomy" id="2571271"/>
    <lineage>
        <taxon>Bacteria</taxon>
        <taxon>Pseudomonadati</taxon>
        <taxon>Bacteroidota</taxon>
        <taxon>Sphingobacteriia</taxon>
        <taxon>Sphingobacteriales</taxon>
        <taxon>Sphingobacteriaceae</taxon>
        <taxon>Pedobacter</taxon>
    </lineage>
</organism>
<dbReference type="AlphaFoldDB" id="A0A4U1C7W1"/>
<evidence type="ECO:0000259" key="1">
    <source>
        <dbReference type="Pfam" id="PF12867"/>
    </source>
</evidence>
<evidence type="ECO:0000313" key="2">
    <source>
        <dbReference type="EMBL" id="TKC00764.1"/>
    </source>
</evidence>
<dbReference type="SUPFAM" id="SSF109854">
    <property type="entry name" value="DinB/YfiT-like putative metalloenzymes"/>
    <property type="match status" value="1"/>
</dbReference>
<keyword evidence="3" id="KW-1185">Reference proteome</keyword>
<dbReference type="EMBL" id="SWBP01000001">
    <property type="protein sequence ID" value="TKC00764.1"/>
    <property type="molecule type" value="Genomic_DNA"/>
</dbReference>
<feature type="domain" description="DinB-like" evidence="1">
    <location>
        <begin position="34"/>
        <end position="162"/>
    </location>
</feature>
<gene>
    <name evidence="2" type="ORF">FA046_03555</name>
</gene>
<protein>
    <submittedName>
        <fullName evidence="2">DinB family protein</fullName>
    </submittedName>
</protein>
<name>A0A4U1C7W1_9SPHI</name>
<accession>A0A4U1C7W1</accession>
<dbReference type="InterPro" id="IPR024775">
    <property type="entry name" value="DinB-like"/>
</dbReference>
<sequence>MYQPLSNEYAPFYENYIKLASGQPIMRKLKSQLNSIDDFLADIPPAKYDYAYADGKWTVKQVISHLIDTERVMTYRAMRIARNDTTDLPGYDQDLIVANTDIDKYTYSDLVDELVMLRQANLFFFKSLTEEDYKKKGTANGNVVSVGALLFIIVGHIEHHFNILKEFYLKK</sequence>